<reference evidence="2" key="1">
    <citation type="submission" date="2024-07" db="EMBL/GenBank/DDBJ databases">
        <authorList>
            <person name="Jiang Y."/>
            <person name="Qin Q."/>
        </authorList>
    </citation>
    <scope>NUCLEOTIDE SEQUENCE</scope>
    <source>
        <strain evidence="2">SD03</strain>
    </source>
</reference>
<name>A0AB39ALS7_9GAMM</name>
<sequence>MKNKFMVIVCSFLLTLSLNAFAQEDSSAKVAQILGDTIHGTDLEIDLRFLKGYKRSYPDLSEDDVLDKMRANKLTSIIWKRIIQKLSDEHNLEPTAEEVGSFTEAMHRLSSKPSAETLTSEMKEASFKANRDVVKTYKISKYLYETYGGTVIFQQGNPHEPVGAYRKLLEEYQAQGNFKIYNPKYEKAFWAYYLRKHPMVIPEDKVDFSKPWWEKAQVE</sequence>
<feature type="signal peptide" evidence="1">
    <location>
        <begin position="1"/>
        <end position="22"/>
    </location>
</feature>
<dbReference type="RefSeq" id="WP_290191049.1">
    <property type="nucleotide sequence ID" value="NZ_CP162514.1"/>
</dbReference>
<proteinExistence type="predicted"/>
<keyword evidence="1" id="KW-0732">Signal</keyword>
<dbReference type="EMBL" id="CP162514">
    <property type="protein sequence ID" value="XDH86309.1"/>
    <property type="molecule type" value="Genomic_DNA"/>
</dbReference>
<accession>A0AB39ALS7</accession>
<gene>
    <name evidence="2" type="ORF">ABZP26_09365</name>
</gene>
<organism evidence="2">
    <name type="scientific">Pseudoalteromonas sp. SD03</name>
    <dbReference type="NCBI Taxonomy" id="3231719"/>
    <lineage>
        <taxon>Bacteria</taxon>
        <taxon>Pseudomonadati</taxon>
        <taxon>Pseudomonadota</taxon>
        <taxon>Gammaproteobacteria</taxon>
        <taxon>Alteromonadales</taxon>
        <taxon>Pseudoalteromonadaceae</taxon>
        <taxon>Pseudoalteromonas</taxon>
    </lineage>
</organism>
<protein>
    <submittedName>
        <fullName evidence="2">Uncharacterized protein</fullName>
    </submittedName>
</protein>
<evidence type="ECO:0000256" key="1">
    <source>
        <dbReference type="SAM" id="SignalP"/>
    </source>
</evidence>
<feature type="chain" id="PRO_5044228781" evidence="1">
    <location>
        <begin position="23"/>
        <end position="219"/>
    </location>
</feature>
<dbReference type="AlphaFoldDB" id="A0AB39ALS7"/>
<evidence type="ECO:0000313" key="2">
    <source>
        <dbReference type="EMBL" id="XDH86309.1"/>
    </source>
</evidence>